<evidence type="ECO:0000313" key="3">
    <source>
        <dbReference type="EMBL" id="GJC79449.1"/>
    </source>
</evidence>
<feature type="region of interest" description="Disordered" evidence="2">
    <location>
        <begin position="1"/>
        <end position="73"/>
    </location>
</feature>
<keyword evidence="4" id="KW-1185">Reference proteome</keyword>
<accession>A0AA37LNU7</accession>
<name>A0AA37LNU7_9PEZI</name>
<proteinExistence type="predicted"/>
<keyword evidence="1" id="KW-0175">Coiled coil</keyword>
<dbReference type="Proteomes" id="UP001055172">
    <property type="component" value="Unassembled WGS sequence"/>
</dbReference>
<gene>
    <name evidence="3" type="ORF">ColLi_02287</name>
</gene>
<dbReference type="EMBL" id="BPPX01000004">
    <property type="protein sequence ID" value="GJC79449.1"/>
    <property type="molecule type" value="Genomic_DNA"/>
</dbReference>
<dbReference type="AlphaFoldDB" id="A0AA37LNU7"/>
<feature type="region of interest" description="Disordered" evidence="2">
    <location>
        <begin position="306"/>
        <end position="331"/>
    </location>
</feature>
<evidence type="ECO:0000313" key="4">
    <source>
        <dbReference type="Proteomes" id="UP001055172"/>
    </source>
</evidence>
<reference evidence="3 4" key="1">
    <citation type="submission" date="2021-07" db="EMBL/GenBank/DDBJ databases">
        <title>Genome data of Colletotrichum spaethianum.</title>
        <authorList>
            <person name="Utami Y.D."/>
            <person name="Hiruma K."/>
        </authorList>
    </citation>
    <scope>NUCLEOTIDE SEQUENCE [LARGE SCALE GENOMIC DNA]</scope>
    <source>
        <strain evidence="3 4">MAFF 242679</strain>
    </source>
</reference>
<protein>
    <submittedName>
        <fullName evidence="3">Uncharacterized protein</fullName>
    </submittedName>
</protein>
<feature type="compositionally biased region" description="Polar residues" evidence="2">
    <location>
        <begin position="311"/>
        <end position="331"/>
    </location>
</feature>
<feature type="compositionally biased region" description="Low complexity" evidence="2">
    <location>
        <begin position="526"/>
        <end position="543"/>
    </location>
</feature>
<feature type="coiled-coil region" evidence="1">
    <location>
        <begin position="177"/>
        <end position="204"/>
    </location>
</feature>
<evidence type="ECO:0000256" key="1">
    <source>
        <dbReference type="SAM" id="Coils"/>
    </source>
</evidence>
<sequence length="573" mass="63678">MAFHQPTRRPSQLRAARPLQDEERDVPQLHVQDPAATDASHSWVLFEPADDTTTTSYLSEEEESLPTPGRSRLSDIGSLNTFLHSARDTESRQSAVLSSAIDEESVEDDAELDSLDSHLPEFRTVPSLYTQSAGAAAAQSAPVLPAHDGLGSFRLDNPEVQEQIYAFERFNPKRVRRRRESLDLAQLEMEVEEEQETHKMQRIEAWRLEQSRILLEEISRETRRRRQSMVSIRPTVTTEDKKAEDVASLSAIGNEDDADSMDWHYESTDTKDDERGLIARITRKVLNDLGIDERLLSILLGEQLPLDDDLSTTPKTGADLSSTPTQETNDSSWQLRALDRVAKELGLMVNQLSHHHPGAFSTYTRMQQMSIPYAGLSVIPESGADTPVAPKAQEVSTKMPEFQPTMVQHARPINIPVGRLQSDPPVPLTRDESTPLPASFTQEEWEQDLDVNLVFRYLRSRFSSRSAPSSAFTTGTSHLATSSTPDTAAKAARVRQHHPLVSRARPVERRTFKATTPSSPAAMRHASSCASQSTRRSARRSSVSSRHYWDIGGSLGTGSVIASVGPMGSWGEV</sequence>
<feature type="region of interest" description="Disordered" evidence="2">
    <location>
        <begin position="510"/>
        <end position="543"/>
    </location>
</feature>
<organism evidence="3 4">
    <name type="scientific">Colletotrichum liriopes</name>
    <dbReference type="NCBI Taxonomy" id="708192"/>
    <lineage>
        <taxon>Eukaryota</taxon>
        <taxon>Fungi</taxon>
        <taxon>Dikarya</taxon>
        <taxon>Ascomycota</taxon>
        <taxon>Pezizomycotina</taxon>
        <taxon>Sordariomycetes</taxon>
        <taxon>Hypocreomycetidae</taxon>
        <taxon>Glomerellales</taxon>
        <taxon>Glomerellaceae</taxon>
        <taxon>Colletotrichum</taxon>
        <taxon>Colletotrichum spaethianum species complex</taxon>
    </lineage>
</organism>
<evidence type="ECO:0000256" key="2">
    <source>
        <dbReference type="SAM" id="MobiDB-lite"/>
    </source>
</evidence>
<comment type="caution">
    <text evidence="3">The sequence shown here is derived from an EMBL/GenBank/DDBJ whole genome shotgun (WGS) entry which is preliminary data.</text>
</comment>